<dbReference type="GO" id="GO:0005743">
    <property type="term" value="C:mitochondrial inner membrane"/>
    <property type="evidence" value="ECO:0007669"/>
    <property type="project" value="UniProtKB-SubCell"/>
</dbReference>
<evidence type="ECO:0000256" key="7">
    <source>
        <dbReference type="ARBA" id="ARBA00022801"/>
    </source>
</evidence>
<dbReference type="KEGG" id="gsh:117365398"/>
<dbReference type="GO" id="GO:0005634">
    <property type="term" value="C:nucleus"/>
    <property type="evidence" value="ECO:0007669"/>
    <property type="project" value="UniProtKB-SubCell"/>
</dbReference>
<evidence type="ECO:0000313" key="18">
    <source>
        <dbReference type="RefSeq" id="XP_033811689.1"/>
    </source>
</evidence>
<dbReference type="PRINTS" id="PR01910">
    <property type="entry name" value="ADSPHPHTASEB"/>
</dbReference>
<keyword evidence="8" id="KW-0904">Protein phosphatase</keyword>
<dbReference type="PROSITE" id="PS00383">
    <property type="entry name" value="TYR_PHOSPHATASE_1"/>
    <property type="match status" value="1"/>
</dbReference>
<dbReference type="InterPro" id="IPR020422">
    <property type="entry name" value="TYR_PHOSPHATASE_DUAL_dom"/>
</dbReference>
<comment type="catalytic activity">
    <reaction evidence="13">
        <text>O-phospho-L-threonyl-[protein] + H2O = L-threonyl-[protein] + phosphate</text>
        <dbReference type="Rhea" id="RHEA:47004"/>
        <dbReference type="Rhea" id="RHEA-COMP:11060"/>
        <dbReference type="Rhea" id="RHEA-COMP:11605"/>
        <dbReference type="ChEBI" id="CHEBI:15377"/>
        <dbReference type="ChEBI" id="CHEBI:30013"/>
        <dbReference type="ChEBI" id="CHEBI:43474"/>
        <dbReference type="ChEBI" id="CHEBI:61977"/>
        <dbReference type="EC" id="3.1.3.16"/>
    </reaction>
</comment>
<dbReference type="Pfam" id="PF00782">
    <property type="entry name" value="DSPc"/>
    <property type="match status" value="1"/>
</dbReference>
<accession>A0A6P8S300</accession>
<evidence type="ECO:0000256" key="13">
    <source>
        <dbReference type="ARBA" id="ARBA00048336"/>
    </source>
</evidence>
<keyword evidence="16" id="KW-1185">Reference proteome</keyword>
<dbReference type="SUPFAM" id="SSF52799">
    <property type="entry name" value="(Phosphotyrosine protein) phosphatases II"/>
    <property type="match status" value="1"/>
</dbReference>
<evidence type="ECO:0000256" key="4">
    <source>
        <dbReference type="ARBA" id="ARBA00008601"/>
    </source>
</evidence>
<dbReference type="RefSeq" id="XP_033811689.1">
    <property type="nucleotide sequence ID" value="XM_033955798.1"/>
</dbReference>
<dbReference type="GO" id="GO:0004725">
    <property type="term" value="F:protein tyrosine phosphatase activity"/>
    <property type="evidence" value="ECO:0007669"/>
    <property type="project" value="TreeGrafter"/>
</dbReference>
<comment type="catalytic activity">
    <reaction evidence="12">
        <text>O-phospho-L-seryl-[protein] + H2O = L-seryl-[protein] + phosphate</text>
        <dbReference type="Rhea" id="RHEA:20629"/>
        <dbReference type="Rhea" id="RHEA-COMP:9863"/>
        <dbReference type="Rhea" id="RHEA-COMP:11604"/>
        <dbReference type="ChEBI" id="CHEBI:15377"/>
        <dbReference type="ChEBI" id="CHEBI:29999"/>
        <dbReference type="ChEBI" id="CHEBI:43474"/>
        <dbReference type="ChEBI" id="CHEBI:83421"/>
        <dbReference type="EC" id="3.1.3.16"/>
    </reaction>
</comment>
<comment type="subcellular location">
    <subcellularLocation>
        <location evidence="2">Cytoplasm</location>
    </subcellularLocation>
    <subcellularLocation>
        <location evidence="3">Mitochondrion inner membrane</location>
        <topology evidence="3">Peripheral membrane protein</topology>
    </subcellularLocation>
    <subcellularLocation>
        <location evidence="1">Nucleus</location>
    </subcellularLocation>
</comment>
<name>A0A6P8S300_GEOSA</name>
<protein>
    <submittedName>
        <fullName evidence="17 18">Dual specificity protein phosphatase 18</fullName>
    </submittedName>
</protein>
<evidence type="ECO:0000256" key="11">
    <source>
        <dbReference type="ARBA" id="ARBA00023242"/>
    </source>
</evidence>
<dbReference type="SMART" id="SM00195">
    <property type="entry name" value="DSPc"/>
    <property type="match status" value="1"/>
</dbReference>
<evidence type="ECO:0000256" key="12">
    <source>
        <dbReference type="ARBA" id="ARBA00047761"/>
    </source>
</evidence>
<dbReference type="RefSeq" id="XP_033811688.1">
    <property type="nucleotide sequence ID" value="XM_033955797.1"/>
</dbReference>
<evidence type="ECO:0000256" key="10">
    <source>
        <dbReference type="ARBA" id="ARBA00023136"/>
    </source>
</evidence>
<dbReference type="PROSITE" id="PS50056">
    <property type="entry name" value="TYR_PHOSPHATASE_2"/>
    <property type="match status" value="1"/>
</dbReference>
<evidence type="ECO:0000256" key="9">
    <source>
        <dbReference type="ARBA" id="ARBA00023128"/>
    </source>
</evidence>
<dbReference type="Gene3D" id="3.90.190.10">
    <property type="entry name" value="Protein tyrosine phosphatase superfamily"/>
    <property type="match status" value="1"/>
</dbReference>
<dbReference type="Proteomes" id="UP000515159">
    <property type="component" value="Chromosome 8"/>
</dbReference>
<keyword evidence="7" id="KW-0378">Hydrolase</keyword>
<evidence type="ECO:0000313" key="17">
    <source>
        <dbReference type="RefSeq" id="XP_033811688.1"/>
    </source>
</evidence>
<dbReference type="CTD" id="150290"/>
<organism evidence="16 17">
    <name type="scientific">Geotrypetes seraphini</name>
    <name type="common">Gaboon caecilian</name>
    <name type="synonym">Caecilia seraphini</name>
    <dbReference type="NCBI Taxonomy" id="260995"/>
    <lineage>
        <taxon>Eukaryota</taxon>
        <taxon>Metazoa</taxon>
        <taxon>Chordata</taxon>
        <taxon>Craniata</taxon>
        <taxon>Vertebrata</taxon>
        <taxon>Euteleostomi</taxon>
        <taxon>Amphibia</taxon>
        <taxon>Gymnophiona</taxon>
        <taxon>Geotrypetes</taxon>
    </lineage>
</organism>
<gene>
    <name evidence="17 18" type="primary">DUSP18</name>
</gene>
<keyword evidence="5" id="KW-0963">Cytoplasm</keyword>
<reference evidence="17 18" key="1">
    <citation type="submission" date="2025-04" db="UniProtKB">
        <authorList>
            <consortium name="RefSeq"/>
        </authorList>
    </citation>
    <scope>IDENTIFICATION</scope>
</reference>
<sequence>MAIPKRRIVPALSKNPTLSGLSQVTNGLYISNGIAANNTALLSAKEITCVITVSKEKLNSTSPTVEYVQVPVSDSSDSCLSDCFDSLADKIHSVKMQGGQTLLHCDAGISRSATLCLAYLMKYNSMSLLDAHAWLKSCRPIVRPNTGFWKQLISYELKLFGENTIKMFSSSFGDIPDIYEKETRGMIHV</sequence>
<evidence type="ECO:0000313" key="16">
    <source>
        <dbReference type="Proteomes" id="UP000515159"/>
    </source>
</evidence>
<evidence type="ECO:0000259" key="15">
    <source>
        <dbReference type="PROSITE" id="PS50056"/>
    </source>
</evidence>
<keyword evidence="10" id="KW-0472">Membrane</keyword>
<dbReference type="InterPro" id="IPR020420">
    <property type="entry name" value="Atypical_DUSP_subfamB"/>
</dbReference>
<comment type="similarity">
    <text evidence="4">Belongs to the protein-tyrosine phosphatase family. Non-receptor class dual specificity subfamily.</text>
</comment>
<evidence type="ECO:0000256" key="6">
    <source>
        <dbReference type="ARBA" id="ARBA00022792"/>
    </source>
</evidence>
<feature type="domain" description="Tyrosine-protein phosphatase" evidence="14">
    <location>
        <begin position="20"/>
        <end position="161"/>
    </location>
</feature>
<dbReference type="FunFam" id="3.90.190.10:FF:000049">
    <property type="entry name" value="Dual specificity protein phosphatase 14"/>
    <property type="match status" value="1"/>
</dbReference>
<dbReference type="GeneID" id="117365398"/>
<dbReference type="InterPro" id="IPR016130">
    <property type="entry name" value="Tyr_Pase_AS"/>
</dbReference>
<dbReference type="InterPro" id="IPR029021">
    <property type="entry name" value="Prot-tyrosine_phosphatase-like"/>
</dbReference>
<keyword evidence="9" id="KW-0496">Mitochondrion</keyword>
<dbReference type="GO" id="GO:0017017">
    <property type="term" value="F:MAP kinase tyrosine/serine/threonine phosphatase activity"/>
    <property type="evidence" value="ECO:0007669"/>
    <property type="project" value="InterPro"/>
</dbReference>
<proteinExistence type="inferred from homology"/>
<dbReference type="GO" id="GO:0004722">
    <property type="term" value="F:protein serine/threonine phosphatase activity"/>
    <property type="evidence" value="ECO:0007669"/>
    <property type="project" value="UniProtKB-EC"/>
</dbReference>
<dbReference type="OrthoDB" id="285418at2759"/>
<feature type="domain" description="Tyrosine specific protein phosphatases" evidence="15">
    <location>
        <begin position="85"/>
        <end position="140"/>
    </location>
</feature>
<dbReference type="PANTHER" id="PTHR46495:SF1">
    <property type="entry name" value="DUAL SPECIFICITY PHOSPHATASE 21"/>
    <property type="match status" value="1"/>
</dbReference>
<evidence type="ECO:0000259" key="14">
    <source>
        <dbReference type="PROSITE" id="PS50054"/>
    </source>
</evidence>
<dbReference type="InterPro" id="IPR000387">
    <property type="entry name" value="Tyr_Pase_dom"/>
</dbReference>
<evidence type="ECO:0000256" key="1">
    <source>
        <dbReference type="ARBA" id="ARBA00004123"/>
    </source>
</evidence>
<keyword evidence="11" id="KW-0539">Nucleus</keyword>
<dbReference type="PANTHER" id="PTHR46495">
    <property type="entry name" value="DUAL SPECIFICITY PROTEIN PHOSPHATASE 21"/>
    <property type="match status" value="1"/>
</dbReference>
<evidence type="ECO:0000256" key="8">
    <source>
        <dbReference type="ARBA" id="ARBA00022912"/>
    </source>
</evidence>
<evidence type="ECO:0000256" key="5">
    <source>
        <dbReference type="ARBA" id="ARBA00022490"/>
    </source>
</evidence>
<evidence type="ECO:0000256" key="2">
    <source>
        <dbReference type="ARBA" id="ARBA00004496"/>
    </source>
</evidence>
<keyword evidence="6" id="KW-0999">Mitochondrion inner membrane</keyword>
<dbReference type="InterPro" id="IPR000340">
    <property type="entry name" value="Dual-sp_phosphatase_cat-dom"/>
</dbReference>
<dbReference type="PROSITE" id="PS50054">
    <property type="entry name" value="TYR_PHOSPHATASE_DUAL"/>
    <property type="match status" value="1"/>
</dbReference>
<dbReference type="PRINTS" id="PR01908">
    <property type="entry name" value="ADSPHPHTASE"/>
</dbReference>
<dbReference type="AlphaFoldDB" id="A0A6P8S300"/>
<evidence type="ECO:0000256" key="3">
    <source>
        <dbReference type="ARBA" id="ARBA00004637"/>
    </source>
</evidence>